<dbReference type="Proteomes" id="UP000326396">
    <property type="component" value="Linkage Group LG9"/>
</dbReference>
<keyword evidence="3" id="KW-1185">Reference proteome</keyword>
<organism evidence="2 3">
    <name type="scientific">Mikania micrantha</name>
    <name type="common">bitter vine</name>
    <dbReference type="NCBI Taxonomy" id="192012"/>
    <lineage>
        <taxon>Eukaryota</taxon>
        <taxon>Viridiplantae</taxon>
        <taxon>Streptophyta</taxon>
        <taxon>Embryophyta</taxon>
        <taxon>Tracheophyta</taxon>
        <taxon>Spermatophyta</taxon>
        <taxon>Magnoliopsida</taxon>
        <taxon>eudicotyledons</taxon>
        <taxon>Gunneridae</taxon>
        <taxon>Pentapetalae</taxon>
        <taxon>asterids</taxon>
        <taxon>campanulids</taxon>
        <taxon>Asterales</taxon>
        <taxon>Asteraceae</taxon>
        <taxon>Asteroideae</taxon>
        <taxon>Heliantheae alliance</taxon>
        <taxon>Eupatorieae</taxon>
        <taxon>Mikania</taxon>
    </lineage>
</organism>
<gene>
    <name evidence="2" type="ORF">E3N88_41487</name>
</gene>
<accession>A0A5N6LQI5</accession>
<dbReference type="InterPro" id="IPR044824">
    <property type="entry name" value="MAIN-like"/>
</dbReference>
<sequence>MATNYNSGPLINDLLFLAGSHRSDYVFQRPDELRDGGLLRIRRGDEKLWGYLPQNPITENVLQYIRLAGFSGVIECEYRRLDSALISALVGRWRPETHTFHMPFGEVTVTLQDVTVLLGLRIDGNVASGLLILTPMRLVVQQYCCNYGHGKESRALLQDVSNK</sequence>
<dbReference type="EMBL" id="SZYD01000019">
    <property type="protein sequence ID" value="KAD2394510.1"/>
    <property type="molecule type" value="Genomic_DNA"/>
</dbReference>
<reference evidence="2 3" key="1">
    <citation type="submission" date="2019-05" db="EMBL/GenBank/DDBJ databases">
        <title>Mikania micrantha, genome provides insights into the molecular mechanism of rapid growth.</title>
        <authorList>
            <person name="Liu B."/>
        </authorList>
    </citation>
    <scope>NUCLEOTIDE SEQUENCE [LARGE SCALE GENOMIC DNA]</scope>
    <source>
        <strain evidence="2">NLD-2019</strain>
        <tissue evidence="2">Leaf</tissue>
    </source>
</reference>
<feature type="domain" description="Aminotransferase-like plant mobile" evidence="1">
    <location>
        <begin position="69"/>
        <end position="143"/>
    </location>
</feature>
<evidence type="ECO:0000313" key="3">
    <source>
        <dbReference type="Proteomes" id="UP000326396"/>
    </source>
</evidence>
<evidence type="ECO:0000259" key="1">
    <source>
        <dbReference type="Pfam" id="PF10536"/>
    </source>
</evidence>
<protein>
    <recommendedName>
        <fullName evidence="1">Aminotransferase-like plant mobile domain-containing protein</fullName>
    </recommendedName>
</protein>
<dbReference type="OrthoDB" id="1937804at2759"/>
<dbReference type="AlphaFoldDB" id="A0A5N6LQI5"/>
<dbReference type="PANTHER" id="PTHR46033:SF8">
    <property type="entry name" value="PROTEIN MAINTENANCE OF MERISTEMS-LIKE"/>
    <property type="match status" value="1"/>
</dbReference>
<dbReference type="InterPro" id="IPR019557">
    <property type="entry name" value="AminoTfrase-like_pln_mobile"/>
</dbReference>
<dbReference type="GO" id="GO:0010073">
    <property type="term" value="P:meristem maintenance"/>
    <property type="evidence" value="ECO:0007669"/>
    <property type="project" value="InterPro"/>
</dbReference>
<dbReference type="Pfam" id="PF10536">
    <property type="entry name" value="PMD"/>
    <property type="match status" value="1"/>
</dbReference>
<proteinExistence type="predicted"/>
<evidence type="ECO:0000313" key="2">
    <source>
        <dbReference type="EMBL" id="KAD2394510.1"/>
    </source>
</evidence>
<comment type="caution">
    <text evidence="2">The sequence shown here is derived from an EMBL/GenBank/DDBJ whole genome shotgun (WGS) entry which is preliminary data.</text>
</comment>
<name>A0A5N6LQI5_9ASTR</name>
<dbReference type="PANTHER" id="PTHR46033">
    <property type="entry name" value="PROTEIN MAIN-LIKE 2"/>
    <property type="match status" value="1"/>
</dbReference>